<name>A0A410JV83_9BACT</name>
<dbReference type="KEGG" id="gtl:EP073_01490"/>
<dbReference type="AlphaFoldDB" id="A0A410JV83"/>
<accession>A0A410JV83</accession>
<evidence type="ECO:0000313" key="2">
    <source>
        <dbReference type="Proteomes" id="UP000287502"/>
    </source>
</evidence>
<dbReference type="OrthoDB" id="9785423at2"/>
<dbReference type="Gene3D" id="3.40.50.1000">
    <property type="entry name" value="HAD superfamily/HAD-like"/>
    <property type="match status" value="1"/>
</dbReference>
<organism evidence="1 2">
    <name type="scientific">Geovibrio thiophilus</name>
    <dbReference type="NCBI Taxonomy" id="139438"/>
    <lineage>
        <taxon>Bacteria</taxon>
        <taxon>Pseudomonadati</taxon>
        <taxon>Deferribacterota</taxon>
        <taxon>Deferribacteres</taxon>
        <taxon>Deferribacterales</taxon>
        <taxon>Geovibrionaceae</taxon>
        <taxon>Geovibrio</taxon>
    </lineage>
</organism>
<keyword evidence="1" id="KW-0378">Hydrolase</keyword>
<dbReference type="GO" id="GO:0016787">
    <property type="term" value="F:hydrolase activity"/>
    <property type="evidence" value="ECO:0007669"/>
    <property type="project" value="UniProtKB-KW"/>
</dbReference>
<proteinExistence type="predicted"/>
<reference evidence="1 2" key="1">
    <citation type="submission" date="2019-01" db="EMBL/GenBank/DDBJ databases">
        <title>Geovibrio thiophilus DSM 11263, complete genome.</title>
        <authorList>
            <person name="Spring S."/>
            <person name="Bunk B."/>
            <person name="Sproer C."/>
        </authorList>
    </citation>
    <scope>NUCLEOTIDE SEQUENCE [LARGE SCALE GENOMIC DNA]</scope>
    <source>
        <strain evidence="1 2">DSM 11263</strain>
    </source>
</reference>
<dbReference type="InterPro" id="IPR023214">
    <property type="entry name" value="HAD_sf"/>
</dbReference>
<gene>
    <name evidence="1" type="ORF">EP073_01490</name>
</gene>
<sequence length="280" mass="31357">MAKKTVTMAIAYDFDGTLAPGNMQEYDFVPKVGMTTADFWKETSSETVKHNADRILIYMKQMLDKAQAARVSVRRENFVDYGRSVRLFAGVTDWFRRINDYGKSKNIIVEHYIISSGIKEMIEGTPIADEFKAIYASSFVYDHNGIAVWPALAVNYTTKTQFLFRINKGVLNVYDDHKVNEYLPQDERPVPFENMIFVGDGETDIPCFRLVKEQNGHSIAVFPPKKKGAKARTDKLIAEGRVNFACAADYSAGSSIEITVKAVIDKIAADSALKALGKIP</sequence>
<protein>
    <submittedName>
        <fullName evidence="1">Haloacid dehalogenase-like hydrolase</fullName>
    </submittedName>
</protein>
<evidence type="ECO:0000313" key="1">
    <source>
        <dbReference type="EMBL" id="QAR32120.1"/>
    </source>
</evidence>
<keyword evidence="2" id="KW-1185">Reference proteome</keyword>
<dbReference type="RefSeq" id="WP_128465407.1">
    <property type="nucleotide sequence ID" value="NZ_CP035108.1"/>
</dbReference>
<dbReference type="EMBL" id="CP035108">
    <property type="protein sequence ID" value="QAR32120.1"/>
    <property type="molecule type" value="Genomic_DNA"/>
</dbReference>
<dbReference type="Proteomes" id="UP000287502">
    <property type="component" value="Chromosome"/>
</dbReference>
<dbReference type="InterPro" id="IPR036412">
    <property type="entry name" value="HAD-like_sf"/>
</dbReference>
<dbReference type="Pfam" id="PF12710">
    <property type="entry name" value="HAD"/>
    <property type="match status" value="1"/>
</dbReference>
<dbReference type="SUPFAM" id="SSF56784">
    <property type="entry name" value="HAD-like"/>
    <property type="match status" value="1"/>
</dbReference>